<accession>A0ACC1IM55</accession>
<sequence length="195" mass="20937">PLQYVLKDSISNTSYADNRDMHIINELQGALQSATRVAESLVHVFGSDLVTRGVKWEGKAARLGRVVSDTRSSASGGGRTIELEVTPAQLHKLLMMRAPASSLVPNSTDAMTLASNNSKGKYIDGLYKSNDNGCGYTPMSTESFLDKNDVIRKWSLATAAAVAFLGVSTFLGLDSDSRHFSKISSVDVSNILCCS</sequence>
<proteinExistence type="predicted"/>
<dbReference type="EMBL" id="JANBPG010000296">
    <property type="protein sequence ID" value="KAJ1897815.1"/>
    <property type="molecule type" value="Genomic_DNA"/>
</dbReference>
<name>A0ACC1IM55_9FUNG</name>
<keyword evidence="2" id="KW-1185">Reference proteome</keyword>
<protein>
    <submittedName>
        <fullName evidence="1">Uncharacterized protein</fullName>
    </submittedName>
</protein>
<evidence type="ECO:0000313" key="2">
    <source>
        <dbReference type="Proteomes" id="UP001150581"/>
    </source>
</evidence>
<comment type="caution">
    <text evidence="1">The sequence shown here is derived from an EMBL/GenBank/DDBJ whole genome shotgun (WGS) entry which is preliminary data.</text>
</comment>
<evidence type="ECO:0000313" key="1">
    <source>
        <dbReference type="EMBL" id="KAJ1897815.1"/>
    </source>
</evidence>
<organism evidence="1 2">
    <name type="scientific">Kickxella alabastrina</name>
    <dbReference type="NCBI Taxonomy" id="61397"/>
    <lineage>
        <taxon>Eukaryota</taxon>
        <taxon>Fungi</taxon>
        <taxon>Fungi incertae sedis</taxon>
        <taxon>Zoopagomycota</taxon>
        <taxon>Kickxellomycotina</taxon>
        <taxon>Kickxellomycetes</taxon>
        <taxon>Kickxellales</taxon>
        <taxon>Kickxellaceae</taxon>
        <taxon>Kickxella</taxon>
    </lineage>
</organism>
<gene>
    <name evidence="1" type="ORF">LPJ66_003148</name>
</gene>
<reference evidence="1" key="1">
    <citation type="submission" date="2022-07" db="EMBL/GenBank/DDBJ databases">
        <title>Phylogenomic reconstructions and comparative analyses of Kickxellomycotina fungi.</title>
        <authorList>
            <person name="Reynolds N.K."/>
            <person name="Stajich J.E."/>
            <person name="Barry K."/>
            <person name="Grigoriev I.V."/>
            <person name="Crous P."/>
            <person name="Smith M.E."/>
        </authorList>
    </citation>
    <scope>NUCLEOTIDE SEQUENCE</scope>
    <source>
        <strain evidence="1">Benny 63K</strain>
    </source>
</reference>
<feature type="non-terminal residue" evidence="1">
    <location>
        <position position="1"/>
    </location>
</feature>
<dbReference type="Proteomes" id="UP001150581">
    <property type="component" value="Unassembled WGS sequence"/>
</dbReference>